<gene>
    <name evidence="2" type="ORF">METZ01_LOCUS350189</name>
</gene>
<dbReference type="EMBL" id="UINC01121874">
    <property type="protein sequence ID" value="SVC97335.1"/>
    <property type="molecule type" value="Genomic_DNA"/>
</dbReference>
<accession>A0A382RJK4</accession>
<evidence type="ECO:0000256" key="1">
    <source>
        <dbReference type="SAM" id="Phobius"/>
    </source>
</evidence>
<dbReference type="AlphaFoldDB" id="A0A382RJK4"/>
<organism evidence="2">
    <name type="scientific">marine metagenome</name>
    <dbReference type="NCBI Taxonomy" id="408172"/>
    <lineage>
        <taxon>unclassified sequences</taxon>
        <taxon>metagenomes</taxon>
        <taxon>ecological metagenomes</taxon>
    </lineage>
</organism>
<name>A0A382RJK4_9ZZZZ</name>
<feature type="non-terminal residue" evidence="2">
    <location>
        <position position="1"/>
    </location>
</feature>
<proteinExistence type="predicted"/>
<keyword evidence="1" id="KW-1133">Transmembrane helix</keyword>
<feature type="transmembrane region" description="Helical" evidence="1">
    <location>
        <begin position="19"/>
        <end position="41"/>
    </location>
</feature>
<keyword evidence="1" id="KW-0812">Transmembrane</keyword>
<evidence type="ECO:0000313" key="2">
    <source>
        <dbReference type="EMBL" id="SVC97335.1"/>
    </source>
</evidence>
<sequence length="49" mass="5489">AIGAYFFKDAEVGSSEKDWIFNTLAGLLITVWPTIIIVLVLKNFFSLIN</sequence>
<keyword evidence="1" id="KW-0472">Membrane</keyword>
<reference evidence="2" key="1">
    <citation type="submission" date="2018-05" db="EMBL/GenBank/DDBJ databases">
        <authorList>
            <person name="Lanie J.A."/>
            <person name="Ng W.-L."/>
            <person name="Kazmierczak K.M."/>
            <person name="Andrzejewski T.M."/>
            <person name="Davidsen T.M."/>
            <person name="Wayne K.J."/>
            <person name="Tettelin H."/>
            <person name="Glass J.I."/>
            <person name="Rusch D."/>
            <person name="Podicherti R."/>
            <person name="Tsui H.-C.T."/>
            <person name="Winkler M.E."/>
        </authorList>
    </citation>
    <scope>NUCLEOTIDE SEQUENCE</scope>
</reference>
<protein>
    <submittedName>
        <fullName evidence="2">Uncharacterized protein</fullName>
    </submittedName>
</protein>